<name>A0A2U1T246_9MICO</name>
<dbReference type="RefSeq" id="WP_108997758.1">
    <property type="nucleotide sequence ID" value="NZ_QEEX01000001.1"/>
</dbReference>
<evidence type="ECO:0008006" key="4">
    <source>
        <dbReference type="Google" id="ProtNLM"/>
    </source>
</evidence>
<comment type="caution">
    <text evidence="2">The sequence shown here is derived from an EMBL/GenBank/DDBJ whole genome shotgun (WGS) entry which is preliminary data.</text>
</comment>
<dbReference type="AlphaFoldDB" id="A0A2U1T246"/>
<keyword evidence="1" id="KW-0472">Membrane</keyword>
<keyword evidence="3" id="KW-1185">Reference proteome</keyword>
<feature type="transmembrane region" description="Helical" evidence="1">
    <location>
        <begin position="57"/>
        <end position="86"/>
    </location>
</feature>
<protein>
    <recommendedName>
        <fullName evidence="4">DUF4190 domain-containing protein</fullName>
    </recommendedName>
</protein>
<organism evidence="2 3">
    <name type="scientific">Homoserinimonas hongtaonis</name>
    <dbReference type="NCBI Taxonomy" id="2079791"/>
    <lineage>
        <taxon>Bacteria</taxon>
        <taxon>Bacillati</taxon>
        <taxon>Actinomycetota</taxon>
        <taxon>Actinomycetes</taxon>
        <taxon>Micrococcales</taxon>
        <taxon>Microbacteriaceae</taxon>
        <taxon>Homoserinimonas</taxon>
    </lineage>
</organism>
<proteinExistence type="predicted"/>
<evidence type="ECO:0000256" key="1">
    <source>
        <dbReference type="SAM" id="Phobius"/>
    </source>
</evidence>
<evidence type="ECO:0000313" key="3">
    <source>
        <dbReference type="Proteomes" id="UP000244978"/>
    </source>
</evidence>
<sequence>MTETTAVNSPVAPAVNPGKTLGIVGLVLSILQFNVVSLVISIIALVKSKKAGMGNGFAIGGIIISILSIIGGIILIVGVVGAAAALSAQCAEVGPGIWELDNGLTVTCP</sequence>
<dbReference type="EMBL" id="QEEX01000001">
    <property type="protein sequence ID" value="PWB97928.1"/>
    <property type="molecule type" value="Genomic_DNA"/>
</dbReference>
<evidence type="ECO:0000313" key="2">
    <source>
        <dbReference type="EMBL" id="PWB97928.1"/>
    </source>
</evidence>
<feature type="transmembrane region" description="Helical" evidence="1">
    <location>
        <begin position="20"/>
        <end position="45"/>
    </location>
</feature>
<keyword evidence="1" id="KW-0812">Transmembrane</keyword>
<gene>
    <name evidence="2" type="ORF">DF220_08870</name>
</gene>
<dbReference type="Proteomes" id="UP000244978">
    <property type="component" value="Unassembled WGS sequence"/>
</dbReference>
<keyword evidence="1" id="KW-1133">Transmembrane helix</keyword>
<reference evidence="3" key="1">
    <citation type="submission" date="2018-04" db="EMBL/GenBank/DDBJ databases">
        <authorList>
            <person name="Liu S."/>
            <person name="Wang Z."/>
            <person name="Li J."/>
        </authorList>
    </citation>
    <scope>NUCLEOTIDE SEQUENCE [LARGE SCALE GENOMIC DNA]</scope>
    <source>
        <strain evidence="3">S1194</strain>
    </source>
</reference>
<accession>A0A2U1T246</accession>